<keyword evidence="3" id="KW-1185">Reference proteome</keyword>
<dbReference type="Proteomes" id="UP000604117">
    <property type="component" value="Unassembled WGS sequence"/>
</dbReference>
<comment type="caution">
    <text evidence="2">The sequence shown here is derived from an EMBL/GenBank/DDBJ whole genome shotgun (WGS) entry which is preliminary data.</text>
</comment>
<evidence type="ECO:0000313" key="3">
    <source>
        <dbReference type="Proteomes" id="UP000604117"/>
    </source>
</evidence>
<gene>
    <name evidence="2" type="ORF">Asi02nite_51280</name>
</gene>
<proteinExistence type="predicted"/>
<sequence length="369" mass="40087">MTVLFDGELHVHYRFVNLTEEGEAPDLSRASGGQRNGLCGAAEPGALAMVTGLHTGEVPFVVTWHDTEPPVDDAWEEIVEVSFDPPSADLALSAFEDFHEIRLPSVQSVRARFCARGMDEAGDKDVRLADEPALDSYLLELWPAPPAPDRILKQTSMRAAYWHEAAARIPPPPTPEERAAARAAAGRAEAQRRARAAAAAERQQWGGRPPSPRLRELRGNARNMARTHRDLLDELADLPAATQREVAHWLACQAFTLAGMTGDPLAAAALDALESGAPLPPPFADERSAFAYLHPDPSRLTGTVVFLSVDEAPHRPHPIHRPSFAVPALFGATESDPLQAVVEAFTHARATFDDRADELDAALRARFLA</sequence>
<reference evidence="2 3" key="1">
    <citation type="submission" date="2021-01" db="EMBL/GenBank/DDBJ databases">
        <title>Whole genome shotgun sequence of Asanoa siamensis NBRC 107932.</title>
        <authorList>
            <person name="Komaki H."/>
            <person name="Tamura T."/>
        </authorList>
    </citation>
    <scope>NUCLEOTIDE SEQUENCE [LARGE SCALE GENOMIC DNA]</scope>
    <source>
        <strain evidence="2 3">NBRC 107932</strain>
    </source>
</reference>
<dbReference type="RefSeq" id="WP_203716464.1">
    <property type="nucleotide sequence ID" value="NZ_BONE01000045.1"/>
</dbReference>
<dbReference type="EMBL" id="BONE01000045">
    <property type="protein sequence ID" value="GIF75610.1"/>
    <property type="molecule type" value="Genomic_DNA"/>
</dbReference>
<evidence type="ECO:0000313" key="2">
    <source>
        <dbReference type="EMBL" id="GIF75610.1"/>
    </source>
</evidence>
<accession>A0ABQ4CWG8</accession>
<name>A0ABQ4CWG8_9ACTN</name>
<organism evidence="2 3">
    <name type="scientific">Asanoa siamensis</name>
    <dbReference type="NCBI Taxonomy" id="926357"/>
    <lineage>
        <taxon>Bacteria</taxon>
        <taxon>Bacillati</taxon>
        <taxon>Actinomycetota</taxon>
        <taxon>Actinomycetes</taxon>
        <taxon>Micromonosporales</taxon>
        <taxon>Micromonosporaceae</taxon>
        <taxon>Asanoa</taxon>
    </lineage>
</organism>
<protein>
    <submittedName>
        <fullName evidence="2">Uncharacterized protein</fullName>
    </submittedName>
</protein>
<feature type="region of interest" description="Disordered" evidence="1">
    <location>
        <begin position="196"/>
        <end position="216"/>
    </location>
</feature>
<evidence type="ECO:0000256" key="1">
    <source>
        <dbReference type="SAM" id="MobiDB-lite"/>
    </source>
</evidence>